<dbReference type="RefSeq" id="WP_202907110.1">
    <property type="nucleotide sequence ID" value="NZ_JBHSAJ010000022.1"/>
</dbReference>
<name>A0ABV8D8U3_9BURK</name>
<evidence type="ECO:0000313" key="2">
    <source>
        <dbReference type="Proteomes" id="UP001595693"/>
    </source>
</evidence>
<dbReference type="Pfam" id="PF05930">
    <property type="entry name" value="Phage_AlpA"/>
    <property type="match status" value="1"/>
</dbReference>
<reference evidence="2" key="1">
    <citation type="journal article" date="2019" name="Int. J. Syst. Evol. Microbiol.">
        <title>The Global Catalogue of Microorganisms (GCM) 10K type strain sequencing project: providing services to taxonomists for standard genome sequencing and annotation.</title>
        <authorList>
            <consortium name="The Broad Institute Genomics Platform"/>
            <consortium name="The Broad Institute Genome Sequencing Center for Infectious Disease"/>
            <person name="Wu L."/>
            <person name="Ma J."/>
        </authorList>
    </citation>
    <scope>NUCLEOTIDE SEQUENCE [LARGE SCALE GENOMIC DNA]</scope>
    <source>
        <strain evidence="2">CCUG 2113</strain>
    </source>
</reference>
<organism evidence="1 2">
    <name type="scientific">Acidovorax facilis</name>
    <dbReference type="NCBI Taxonomy" id="12917"/>
    <lineage>
        <taxon>Bacteria</taxon>
        <taxon>Pseudomonadati</taxon>
        <taxon>Pseudomonadota</taxon>
        <taxon>Betaproteobacteria</taxon>
        <taxon>Burkholderiales</taxon>
        <taxon>Comamonadaceae</taxon>
        <taxon>Acidovorax</taxon>
    </lineage>
</organism>
<gene>
    <name evidence="1" type="ORF">ACFOW3_08970</name>
</gene>
<dbReference type="PANTHER" id="PTHR36154:SF1">
    <property type="entry name" value="DNA-BINDING TRANSCRIPTIONAL ACTIVATOR ALPA"/>
    <property type="match status" value="1"/>
</dbReference>
<dbReference type="PANTHER" id="PTHR36154">
    <property type="entry name" value="DNA-BINDING TRANSCRIPTIONAL ACTIVATOR ALPA"/>
    <property type="match status" value="1"/>
</dbReference>
<evidence type="ECO:0000313" key="1">
    <source>
        <dbReference type="EMBL" id="MFC3934757.1"/>
    </source>
</evidence>
<proteinExistence type="predicted"/>
<protein>
    <submittedName>
        <fullName evidence="1">Helix-turn-helix transcriptional regulator</fullName>
    </submittedName>
</protein>
<accession>A0ABV8D8U3</accession>
<dbReference type="Proteomes" id="UP001595693">
    <property type="component" value="Unassembled WGS sequence"/>
</dbReference>
<dbReference type="InterPro" id="IPR052931">
    <property type="entry name" value="Prophage_regulatory_activator"/>
</dbReference>
<sequence length="112" mass="12659">MRPAAQNRTERGSQREAVDREITDRAAQLMRQALSLLENGEPIRRLPLEDGGDEDRLLRLPEVLRLTGMCRSALYDQMARGQFPGSIKIGERATSWSAKAVRNWIAQRVDGL</sequence>
<comment type="caution">
    <text evidence="1">The sequence shown here is derived from an EMBL/GenBank/DDBJ whole genome shotgun (WGS) entry which is preliminary data.</text>
</comment>
<dbReference type="Gene3D" id="1.10.238.160">
    <property type="match status" value="1"/>
</dbReference>
<dbReference type="EMBL" id="JBHSAJ010000022">
    <property type="protein sequence ID" value="MFC3934757.1"/>
    <property type="molecule type" value="Genomic_DNA"/>
</dbReference>
<dbReference type="InterPro" id="IPR010260">
    <property type="entry name" value="AlpA"/>
</dbReference>
<keyword evidence="2" id="KW-1185">Reference proteome</keyword>